<feature type="chain" id="PRO_5016834435" description="alpha-L-fucosidase" evidence="6">
    <location>
        <begin position="23"/>
        <end position="718"/>
    </location>
</feature>
<dbReference type="EMBL" id="QPIZ01000017">
    <property type="protein sequence ID" value="RCW31582.1"/>
    <property type="molecule type" value="Genomic_DNA"/>
</dbReference>
<feature type="domain" description="F5/8 type C" evidence="7">
    <location>
        <begin position="560"/>
        <end position="714"/>
    </location>
</feature>
<keyword evidence="9" id="KW-1185">Reference proteome</keyword>
<dbReference type="Pfam" id="PF13290">
    <property type="entry name" value="CHB_HEX_C_1"/>
    <property type="match status" value="1"/>
</dbReference>
<protein>
    <recommendedName>
        <fullName evidence="2">alpha-L-fucosidase</fullName>
        <ecNumber evidence="2">3.2.1.51</ecNumber>
    </recommendedName>
</protein>
<dbReference type="InterPro" id="IPR017853">
    <property type="entry name" value="GH"/>
</dbReference>
<dbReference type="Gene3D" id="3.20.20.80">
    <property type="entry name" value="Glycosidases"/>
    <property type="match status" value="1"/>
</dbReference>
<dbReference type="GO" id="GO:0016139">
    <property type="term" value="P:glycoside catabolic process"/>
    <property type="evidence" value="ECO:0007669"/>
    <property type="project" value="TreeGrafter"/>
</dbReference>
<dbReference type="Pfam" id="PF00754">
    <property type="entry name" value="F5_F8_type_C"/>
    <property type="match status" value="1"/>
</dbReference>
<feature type="signal peptide" evidence="6">
    <location>
        <begin position="1"/>
        <end position="22"/>
    </location>
</feature>
<evidence type="ECO:0000313" key="9">
    <source>
        <dbReference type="Proteomes" id="UP000252733"/>
    </source>
</evidence>
<evidence type="ECO:0000256" key="4">
    <source>
        <dbReference type="ARBA" id="ARBA00022801"/>
    </source>
</evidence>
<evidence type="ECO:0000256" key="1">
    <source>
        <dbReference type="ARBA" id="ARBA00007951"/>
    </source>
</evidence>
<dbReference type="AlphaFoldDB" id="A0A368US27"/>
<comment type="similarity">
    <text evidence="1">Belongs to the glycosyl hydrolase 29 family.</text>
</comment>
<dbReference type="PROSITE" id="PS50022">
    <property type="entry name" value="FA58C_3"/>
    <property type="match status" value="1"/>
</dbReference>
<keyword evidence="3 6" id="KW-0732">Signal</keyword>
<dbReference type="FunFam" id="3.20.20.80:FF:000052">
    <property type="entry name" value="Putative alpha-L-fucosidase 1"/>
    <property type="match status" value="1"/>
</dbReference>
<evidence type="ECO:0000259" key="7">
    <source>
        <dbReference type="PROSITE" id="PS50022"/>
    </source>
</evidence>
<dbReference type="GO" id="GO:0006004">
    <property type="term" value="P:fucose metabolic process"/>
    <property type="evidence" value="ECO:0007669"/>
    <property type="project" value="TreeGrafter"/>
</dbReference>
<dbReference type="Pfam" id="PF01120">
    <property type="entry name" value="Alpha_L_fucos"/>
    <property type="match status" value="1"/>
</dbReference>
<dbReference type="InterPro" id="IPR057739">
    <property type="entry name" value="Glyco_hydro_29_N"/>
</dbReference>
<dbReference type="InterPro" id="IPR000421">
    <property type="entry name" value="FA58C"/>
</dbReference>
<gene>
    <name evidence="8" type="ORF">DFO77_11724</name>
</gene>
<dbReference type="PANTHER" id="PTHR10030:SF37">
    <property type="entry name" value="ALPHA-L-FUCOSIDASE-RELATED"/>
    <property type="match status" value="1"/>
</dbReference>
<accession>A0A368US27</accession>
<dbReference type="Gene3D" id="2.60.120.260">
    <property type="entry name" value="Galactose-binding domain-like"/>
    <property type="match status" value="2"/>
</dbReference>
<dbReference type="EC" id="3.2.1.51" evidence="2"/>
<keyword evidence="4" id="KW-0378">Hydrolase</keyword>
<sequence length="718" mass="81290">MTFKKYFIFILIAGFAFLNASAQEKYIKRVDFEEGETLQSKIHKAARVVPTQQQLNWQKLEMTAFIHFGINTFTGREWGDGSESPEIFNPSELDARQWVKSLKEGGMKMVILTAKHHDGFCLWPTKTTDHSVASSPWKNGNGDIVKELKDACDEFGMKFGVYLSPWDRNAECYGDSPAYNQFFLDQLTELLTWYGKVDEVWFDGANGEGPNGKKQIYDWSAYYKKIEELQPEAVVAIMGEDVRWVGTETGYGRETEWSVTALAPGGTSEMKAINQELDLNAQSKDLGSRELIKKAEHLFWFPAEVDVSIRPGWFYHEEEDSRVKSLAKMVDIYYNSVGMNAVLLLNVPPDKRGLIHENDVAVLKKLKTYIDKTFENNLMQGATFAPELQTQTIPADNLYGAAWKTPRIPVSAEASLQGTKTFNVVLLQEDITKGQRVEEFCVEAWINNGWKTIATSTTIGYKKLLRVPETTTNKVRLTIHKSRDKAIISNFGIFQAPEILSDPVILRNKKGEVVFTTETAHPVIRYTLDGSEPTASSMEYTGPFILESGGTVKARAFINNFEEQSSIVTRVFYINKSKWAVTDYSTQHEGYPATNAIDGNESTMWHTPWGENVDKHPHHITVDMGEKLKINGFYYSPRAGENKSGTIARYSFFISKNGKKWTKIKDNAEFSNIANNPIRQEVTFNKTCKARFFKLVSHEGAYNEAWISVGEIGVMNVK</sequence>
<dbReference type="InterPro" id="IPR008979">
    <property type="entry name" value="Galactose-bd-like_sf"/>
</dbReference>
<organism evidence="8 9">
    <name type="scientific">Marinilabilia salmonicolor</name>
    <dbReference type="NCBI Taxonomy" id="989"/>
    <lineage>
        <taxon>Bacteria</taxon>
        <taxon>Pseudomonadati</taxon>
        <taxon>Bacteroidota</taxon>
        <taxon>Bacteroidia</taxon>
        <taxon>Marinilabiliales</taxon>
        <taxon>Marinilabiliaceae</taxon>
        <taxon>Marinilabilia</taxon>
    </lineage>
</organism>
<dbReference type="InterPro" id="IPR059177">
    <property type="entry name" value="GH29D-like_dom"/>
</dbReference>
<comment type="caution">
    <text evidence="8">The sequence shown here is derived from an EMBL/GenBank/DDBJ whole genome shotgun (WGS) entry which is preliminary data.</text>
</comment>
<name>A0A368US27_9BACT</name>
<evidence type="ECO:0000256" key="2">
    <source>
        <dbReference type="ARBA" id="ARBA00012662"/>
    </source>
</evidence>
<dbReference type="SMART" id="SM00812">
    <property type="entry name" value="Alpha_L_fucos"/>
    <property type="match status" value="1"/>
</dbReference>
<dbReference type="InterPro" id="IPR000933">
    <property type="entry name" value="Glyco_hydro_29"/>
</dbReference>
<dbReference type="RefSeq" id="WP_114437392.1">
    <property type="nucleotide sequence ID" value="NZ_QPIZ01000017.1"/>
</dbReference>
<evidence type="ECO:0000256" key="5">
    <source>
        <dbReference type="ARBA" id="ARBA00023295"/>
    </source>
</evidence>
<dbReference type="PANTHER" id="PTHR10030">
    <property type="entry name" value="ALPHA-L-FUCOSIDASE"/>
    <property type="match status" value="1"/>
</dbReference>
<dbReference type="GO" id="GO:0005764">
    <property type="term" value="C:lysosome"/>
    <property type="evidence" value="ECO:0007669"/>
    <property type="project" value="TreeGrafter"/>
</dbReference>
<dbReference type="SUPFAM" id="SSF49785">
    <property type="entry name" value="Galactose-binding domain-like"/>
    <property type="match status" value="1"/>
</dbReference>
<evidence type="ECO:0000313" key="8">
    <source>
        <dbReference type="EMBL" id="RCW31582.1"/>
    </source>
</evidence>
<evidence type="ECO:0000256" key="6">
    <source>
        <dbReference type="SAM" id="SignalP"/>
    </source>
</evidence>
<dbReference type="Proteomes" id="UP000252733">
    <property type="component" value="Unassembled WGS sequence"/>
</dbReference>
<evidence type="ECO:0000256" key="3">
    <source>
        <dbReference type="ARBA" id="ARBA00022729"/>
    </source>
</evidence>
<dbReference type="GO" id="GO:0004560">
    <property type="term" value="F:alpha-L-fucosidase activity"/>
    <property type="evidence" value="ECO:0007669"/>
    <property type="project" value="InterPro"/>
</dbReference>
<proteinExistence type="inferred from homology"/>
<reference evidence="8 9" key="1">
    <citation type="submission" date="2018-07" db="EMBL/GenBank/DDBJ databases">
        <title>Freshwater and sediment microbial communities from various areas in North America, analyzing microbe dynamics in response to fracking.</title>
        <authorList>
            <person name="Lamendella R."/>
        </authorList>
    </citation>
    <scope>NUCLEOTIDE SEQUENCE [LARGE SCALE GENOMIC DNA]</scope>
    <source>
        <strain evidence="8 9">160A</strain>
    </source>
</reference>
<keyword evidence="5" id="KW-0326">Glycosidase</keyword>
<dbReference type="SUPFAM" id="SSF51445">
    <property type="entry name" value="(Trans)glycosidases"/>
    <property type="match status" value="1"/>
</dbReference>